<organism evidence="1 2">
    <name type="scientific">Planotetraspora mira</name>
    <dbReference type="NCBI Taxonomy" id="58121"/>
    <lineage>
        <taxon>Bacteria</taxon>
        <taxon>Bacillati</taxon>
        <taxon>Actinomycetota</taxon>
        <taxon>Actinomycetes</taxon>
        <taxon>Streptosporangiales</taxon>
        <taxon>Streptosporangiaceae</taxon>
        <taxon>Planotetraspora</taxon>
    </lineage>
</organism>
<dbReference type="EMBL" id="BOOO01000034">
    <property type="protein sequence ID" value="GII32351.1"/>
    <property type="molecule type" value="Genomic_DNA"/>
</dbReference>
<evidence type="ECO:0000313" key="2">
    <source>
        <dbReference type="Proteomes" id="UP000650628"/>
    </source>
</evidence>
<protein>
    <submittedName>
        <fullName evidence="1">Uncharacterized protein</fullName>
    </submittedName>
</protein>
<comment type="caution">
    <text evidence="1">The sequence shown here is derived from an EMBL/GenBank/DDBJ whole genome shotgun (WGS) entry which is preliminary data.</text>
</comment>
<name>A0A8J3TTW5_9ACTN</name>
<proteinExistence type="predicted"/>
<reference evidence="1 2" key="1">
    <citation type="submission" date="2021-01" db="EMBL/GenBank/DDBJ databases">
        <title>Whole genome shotgun sequence of Planotetraspora mira NBRC 15435.</title>
        <authorList>
            <person name="Komaki H."/>
            <person name="Tamura T."/>
        </authorList>
    </citation>
    <scope>NUCLEOTIDE SEQUENCE [LARGE SCALE GENOMIC DNA]</scope>
    <source>
        <strain evidence="1 2">NBRC 15435</strain>
    </source>
</reference>
<evidence type="ECO:0000313" key="1">
    <source>
        <dbReference type="EMBL" id="GII32351.1"/>
    </source>
</evidence>
<gene>
    <name evidence="1" type="ORF">Pmi06nite_57930</name>
</gene>
<accession>A0A8J3TTW5</accession>
<sequence length="49" mass="5448">MVLHETERGGVVDLLFSELKGYEPTVLQSYRENALSCAYTDPTTSMGTH</sequence>
<dbReference type="RefSeq" id="WP_377343971.1">
    <property type="nucleotide sequence ID" value="NZ_JBHTHH010000018.1"/>
</dbReference>
<keyword evidence="2" id="KW-1185">Reference proteome</keyword>
<dbReference type="AlphaFoldDB" id="A0A8J3TTW5"/>
<dbReference type="Proteomes" id="UP000650628">
    <property type="component" value="Unassembled WGS sequence"/>
</dbReference>